<keyword evidence="1" id="KW-0472">Membrane</keyword>
<organism evidence="2 3">
    <name type="scientific">Bacillus mesophilus</name>
    <dbReference type="NCBI Taxonomy" id="1808955"/>
    <lineage>
        <taxon>Bacteria</taxon>
        <taxon>Bacillati</taxon>
        <taxon>Bacillota</taxon>
        <taxon>Bacilli</taxon>
        <taxon>Bacillales</taxon>
        <taxon>Bacillaceae</taxon>
        <taxon>Bacillus</taxon>
    </lineage>
</organism>
<keyword evidence="1" id="KW-1133">Transmembrane helix</keyword>
<feature type="transmembrane region" description="Helical" evidence="1">
    <location>
        <begin position="7"/>
        <end position="25"/>
    </location>
</feature>
<dbReference type="EMBL" id="JAAIWM010000001">
    <property type="protein sequence ID" value="NEY70556.1"/>
    <property type="molecule type" value="Genomic_DNA"/>
</dbReference>
<gene>
    <name evidence="2" type="ORF">G4D63_02265</name>
</gene>
<sequence length="176" mass="20536">MNKLQIKVVSIATIVMAAIFGYMFWSNAASTNVQQKQLAGDFTDETDHRKTLTQNIVNDQKAVEEIFPLEMQEYQIQNAIHYMSHQKVKADEKWGTIRITPERISRLIQIVELHKSELNHADLYLRILTRWANDDFSQADKDHNAIWKLQNGNIGEATRVLTPQEEQKFIKKHFNK</sequence>
<name>A0A6M0Q2L8_9BACI</name>
<dbReference type="RefSeq" id="WP_163177266.1">
    <property type="nucleotide sequence ID" value="NZ_JAAIWM010000001.1"/>
</dbReference>
<keyword evidence="1" id="KW-0812">Transmembrane</keyword>
<comment type="caution">
    <text evidence="2">The sequence shown here is derived from an EMBL/GenBank/DDBJ whole genome shotgun (WGS) entry which is preliminary data.</text>
</comment>
<protein>
    <submittedName>
        <fullName evidence="2">Uncharacterized protein</fullName>
    </submittedName>
</protein>
<evidence type="ECO:0000256" key="1">
    <source>
        <dbReference type="SAM" id="Phobius"/>
    </source>
</evidence>
<dbReference type="AlphaFoldDB" id="A0A6M0Q2L8"/>
<proteinExistence type="predicted"/>
<dbReference type="Proteomes" id="UP000481043">
    <property type="component" value="Unassembled WGS sequence"/>
</dbReference>
<reference evidence="2 3" key="1">
    <citation type="submission" date="2020-02" db="EMBL/GenBank/DDBJ databases">
        <title>Bacillus aquiflavi sp. nov., isolated from yellow water of strong flavor Chinese baijiu in Yibin region of China.</title>
        <authorList>
            <person name="Xie J."/>
        </authorList>
    </citation>
    <scope>NUCLEOTIDE SEQUENCE [LARGE SCALE GENOMIC DNA]</scope>
    <source>
        <strain evidence="2 3">SA4</strain>
    </source>
</reference>
<evidence type="ECO:0000313" key="3">
    <source>
        <dbReference type="Proteomes" id="UP000481043"/>
    </source>
</evidence>
<accession>A0A6M0Q2L8</accession>
<dbReference type="Pfam" id="PF19754">
    <property type="entry name" value="DUF6241"/>
    <property type="match status" value="1"/>
</dbReference>
<dbReference type="InterPro" id="IPR046208">
    <property type="entry name" value="DUF6241"/>
</dbReference>
<keyword evidence="3" id="KW-1185">Reference proteome</keyword>
<evidence type="ECO:0000313" key="2">
    <source>
        <dbReference type="EMBL" id="NEY70556.1"/>
    </source>
</evidence>